<evidence type="ECO:0000256" key="5">
    <source>
        <dbReference type="ARBA" id="ARBA00022679"/>
    </source>
</evidence>
<keyword evidence="9" id="KW-0843">Virulence</keyword>
<keyword evidence="7 17" id="KW-0418">Kinase</keyword>
<dbReference type="InterPro" id="IPR036890">
    <property type="entry name" value="HATPase_C_sf"/>
</dbReference>
<feature type="modified residue" description="4-aspartylphosphate" evidence="12">
    <location>
        <position position="702"/>
    </location>
</feature>
<evidence type="ECO:0000259" key="15">
    <source>
        <dbReference type="PROSITE" id="PS50110"/>
    </source>
</evidence>
<reference evidence="17 18" key="1">
    <citation type="submission" date="2016-10" db="EMBL/GenBank/DDBJ databases">
        <authorList>
            <person name="de Groot N.N."/>
        </authorList>
    </citation>
    <scope>NUCLEOTIDE SEQUENCE [LARGE SCALE GENOMIC DNA]</scope>
    <source>
        <strain evidence="17 18">ATCC 43154</strain>
    </source>
</reference>
<proteinExistence type="predicted"/>
<dbReference type="EC" id="2.7.13.3" evidence="3"/>
<evidence type="ECO:0000259" key="16">
    <source>
        <dbReference type="PROSITE" id="PS50885"/>
    </source>
</evidence>
<evidence type="ECO:0000256" key="2">
    <source>
        <dbReference type="ARBA" id="ARBA00004370"/>
    </source>
</evidence>
<dbReference type="CDD" id="cd16922">
    <property type="entry name" value="HATPase_EvgS-ArcB-TorS-like"/>
    <property type="match status" value="1"/>
</dbReference>
<dbReference type="Gene3D" id="1.10.287.130">
    <property type="match status" value="1"/>
</dbReference>
<dbReference type="PANTHER" id="PTHR45339:SF5">
    <property type="entry name" value="HISTIDINE KINASE"/>
    <property type="match status" value="1"/>
</dbReference>
<feature type="modified residue" description="4-aspartylphosphate" evidence="12">
    <location>
        <position position="563"/>
    </location>
</feature>
<keyword evidence="6" id="KW-0732">Signal</keyword>
<dbReference type="OrthoDB" id="5519028at2"/>
<dbReference type="SMART" id="SM00387">
    <property type="entry name" value="HATPase_c"/>
    <property type="match status" value="1"/>
</dbReference>
<dbReference type="SUPFAM" id="SSF52172">
    <property type="entry name" value="CheY-like"/>
    <property type="match status" value="2"/>
</dbReference>
<dbReference type="InterPro" id="IPR004358">
    <property type="entry name" value="Sig_transdc_His_kin-like_C"/>
</dbReference>
<dbReference type="Proteomes" id="UP000199470">
    <property type="component" value="Unassembled WGS sequence"/>
</dbReference>
<dbReference type="EMBL" id="FOTW01000009">
    <property type="protein sequence ID" value="SFL90273.1"/>
    <property type="molecule type" value="Genomic_DNA"/>
</dbReference>
<keyword evidence="4 12" id="KW-0597">Phosphoprotein</keyword>
<dbReference type="Gene3D" id="1.20.120.160">
    <property type="entry name" value="HPT domain"/>
    <property type="match status" value="1"/>
</dbReference>
<dbReference type="CDD" id="cd17546">
    <property type="entry name" value="REC_hyHK_CKI1_RcsC-like"/>
    <property type="match status" value="2"/>
</dbReference>
<dbReference type="Gene3D" id="6.10.340.10">
    <property type="match status" value="1"/>
</dbReference>
<keyword evidence="13" id="KW-0472">Membrane</keyword>
<dbReference type="SUPFAM" id="SSF158472">
    <property type="entry name" value="HAMP domain-like"/>
    <property type="match status" value="1"/>
</dbReference>
<accession>A0A1I4LHI6</accession>
<evidence type="ECO:0000256" key="3">
    <source>
        <dbReference type="ARBA" id="ARBA00012438"/>
    </source>
</evidence>
<evidence type="ECO:0000256" key="6">
    <source>
        <dbReference type="ARBA" id="ARBA00022729"/>
    </source>
</evidence>
<dbReference type="GO" id="GO:0000155">
    <property type="term" value="F:phosphorelay sensor kinase activity"/>
    <property type="evidence" value="ECO:0007669"/>
    <property type="project" value="InterPro"/>
</dbReference>
<evidence type="ECO:0000313" key="18">
    <source>
        <dbReference type="Proteomes" id="UP000199470"/>
    </source>
</evidence>
<dbReference type="SMART" id="SM00448">
    <property type="entry name" value="REC"/>
    <property type="match status" value="2"/>
</dbReference>
<dbReference type="GO" id="GO:0005524">
    <property type="term" value="F:ATP binding"/>
    <property type="evidence" value="ECO:0007669"/>
    <property type="project" value="UniProtKB-KW"/>
</dbReference>
<dbReference type="PROSITE" id="PS50110">
    <property type="entry name" value="RESPONSE_REGULATORY"/>
    <property type="match status" value="2"/>
</dbReference>
<gene>
    <name evidence="17" type="ORF">SAMN02982985_01952</name>
</gene>
<feature type="domain" description="Response regulatory" evidence="15">
    <location>
        <begin position="512"/>
        <end position="633"/>
    </location>
</feature>
<evidence type="ECO:0000256" key="9">
    <source>
        <dbReference type="ARBA" id="ARBA00023026"/>
    </source>
</evidence>
<protein>
    <recommendedName>
        <fullName evidence="11">Virulence sensor protein BvgS</fullName>
        <ecNumber evidence="3">2.7.13.3</ecNumber>
    </recommendedName>
</protein>
<evidence type="ECO:0000313" key="17">
    <source>
        <dbReference type="EMBL" id="SFL90273.1"/>
    </source>
</evidence>
<dbReference type="Pfam" id="PF02518">
    <property type="entry name" value="HATPase_c"/>
    <property type="match status" value="1"/>
</dbReference>
<dbReference type="InterPro" id="IPR003594">
    <property type="entry name" value="HATPase_dom"/>
</dbReference>
<dbReference type="SMART" id="SM00304">
    <property type="entry name" value="HAMP"/>
    <property type="match status" value="1"/>
</dbReference>
<feature type="domain" description="Histidine kinase" evidence="14">
    <location>
        <begin position="277"/>
        <end position="498"/>
    </location>
</feature>
<dbReference type="Pfam" id="PF00072">
    <property type="entry name" value="Response_reg"/>
    <property type="match status" value="2"/>
</dbReference>
<dbReference type="PROSITE" id="PS50109">
    <property type="entry name" value="HIS_KIN"/>
    <property type="match status" value="1"/>
</dbReference>
<dbReference type="InterPro" id="IPR003660">
    <property type="entry name" value="HAMP_dom"/>
</dbReference>
<keyword evidence="13" id="KW-0812">Transmembrane</keyword>
<feature type="domain" description="HAMP" evidence="16">
    <location>
        <begin position="182"/>
        <end position="234"/>
    </location>
</feature>
<evidence type="ECO:0000256" key="13">
    <source>
        <dbReference type="SAM" id="Phobius"/>
    </source>
</evidence>
<keyword evidence="18" id="KW-1185">Reference proteome</keyword>
<dbReference type="InterPro" id="IPR036097">
    <property type="entry name" value="HisK_dim/P_sf"/>
</dbReference>
<dbReference type="Pfam" id="PF00672">
    <property type="entry name" value="HAMP"/>
    <property type="match status" value="1"/>
</dbReference>
<evidence type="ECO:0000256" key="7">
    <source>
        <dbReference type="ARBA" id="ARBA00022777"/>
    </source>
</evidence>
<dbReference type="InterPro" id="IPR005467">
    <property type="entry name" value="His_kinase_dom"/>
</dbReference>
<dbReference type="CDD" id="cd00082">
    <property type="entry name" value="HisKA"/>
    <property type="match status" value="1"/>
</dbReference>
<evidence type="ECO:0000259" key="14">
    <source>
        <dbReference type="PROSITE" id="PS50109"/>
    </source>
</evidence>
<dbReference type="Gene3D" id="3.30.565.10">
    <property type="entry name" value="Histidine kinase-like ATPase, C-terminal domain"/>
    <property type="match status" value="1"/>
</dbReference>
<dbReference type="InterPro" id="IPR011006">
    <property type="entry name" value="CheY-like_superfamily"/>
</dbReference>
<dbReference type="RefSeq" id="WP_093386952.1">
    <property type="nucleotide sequence ID" value="NZ_FOTW01000009.1"/>
</dbReference>
<evidence type="ECO:0000256" key="1">
    <source>
        <dbReference type="ARBA" id="ARBA00000085"/>
    </source>
</evidence>
<dbReference type="InterPro" id="IPR008207">
    <property type="entry name" value="Sig_transdc_His_kin_Hpt_dom"/>
</dbReference>
<evidence type="ECO:0000256" key="8">
    <source>
        <dbReference type="ARBA" id="ARBA00023012"/>
    </source>
</evidence>
<dbReference type="SMART" id="SM00388">
    <property type="entry name" value="HisKA"/>
    <property type="match status" value="1"/>
</dbReference>
<evidence type="ECO:0000256" key="12">
    <source>
        <dbReference type="PROSITE-ProRule" id="PRU00169"/>
    </source>
</evidence>
<dbReference type="PRINTS" id="PR00344">
    <property type="entry name" value="BCTRLSENSOR"/>
</dbReference>
<dbReference type="GO" id="GO:0005886">
    <property type="term" value="C:plasma membrane"/>
    <property type="evidence" value="ECO:0007669"/>
    <property type="project" value="UniProtKB-SubCell"/>
</dbReference>
<keyword evidence="13" id="KW-1133">Transmembrane helix</keyword>
<keyword evidence="8" id="KW-0902">Two-component regulatory system</keyword>
<comment type="function">
    <text evidence="10">Member of the two-component regulatory system BvgS/BvgA. Phosphorylates BvgA via a four-step phosphorelay in response to environmental signals.</text>
</comment>
<evidence type="ECO:0000256" key="4">
    <source>
        <dbReference type="ARBA" id="ARBA00022553"/>
    </source>
</evidence>
<dbReference type="Gene3D" id="3.40.50.2300">
    <property type="match status" value="2"/>
</dbReference>
<comment type="subcellular location">
    <subcellularLocation>
        <location evidence="2">Membrane</location>
    </subcellularLocation>
</comment>
<evidence type="ECO:0000256" key="11">
    <source>
        <dbReference type="ARBA" id="ARBA00070152"/>
    </source>
</evidence>
<dbReference type="InterPro" id="IPR036641">
    <property type="entry name" value="HPT_dom_sf"/>
</dbReference>
<dbReference type="FunFam" id="3.30.565.10:FF:000010">
    <property type="entry name" value="Sensor histidine kinase RcsC"/>
    <property type="match status" value="1"/>
</dbReference>
<dbReference type="STRING" id="758825.SAMN02982985_01952"/>
<dbReference type="SUPFAM" id="SSF47384">
    <property type="entry name" value="Homodimeric domain of signal transducing histidine kinase"/>
    <property type="match status" value="1"/>
</dbReference>
<dbReference type="InterPro" id="IPR003661">
    <property type="entry name" value="HisK_dim/P_dom"/>
</dbReference>
<organism evidence="17 18">
    <name type="scientific">Rugamonas rubra</name>
    <dbReference type="NCBI Taxonomy" id="758825"/>
    <lineage>
        <taxon>Bacteria</taxon>
        <taxon>Pseudomonadati</taxon>
        <taxon>Pseudomonadota</taxon>
        <taxon>Betaproteobacteria</taxon>
        <taxon>Burkholderiales</taxon>
        <taxon>Oxalobacteraceae</taxon>
        <taxon>Telluria group</taxon>
        <taxon>Rugamonas</taxon>
    </lineage>
</organism>
<dbReference type="Pfam" id="PF00512">
    <property type="entry name" value="HisKA"/>
    <property type="match status" value="1"/>
</dbReference>
<feature type="domain" description="Response regulatory" evidence="15">
    <location>
        <begin position="651"/>
        <end position="769"/>
    </location>
</feature>
<dbReference type="InterPro" id="IPR001789">
    <property type="entry name" value="Sig_transdc_resp-reg_receiver"/>
</dbReference>
<dbReference type="SUPFAM" id="SSF47226">
    <property type="entry name" value="Histidine-containing phosphotransfer domain, HPT domain"/>
    <property type="match status" value="1"/>
</dbReference>
<comment type="catalytic activity">
    <reaction evidence="1">
        <text>ATP + protein L-histidine = ADP + protein N-phospho-L-histidine.</text>
        <dbReference type="EC" id="2.7.13.3"/>
    </reaction>
</comment>
<dbReference type="CDD" id="cd06225">
    <property type="entry name" value="HAMP"/>
    <property type="match status" value="1"/>
</dbReference>
<dbReference type="PANTHER" id="PTHR45339">
    <property type="entry name" value="HYBRID SIGNAL TRANSDUCTION HISTIDINE KINASE J"/>
    <property type="match status" value="1"/>
</dbReference>
<feature type="transmembrane region" description="Helical" evidence="13">
    <location>
        <begin position="161"/>
        <end position="180"/>
    </location>
</feature>
<name>A0A1I4LHI6_9BURK</name>
<dbReference type="AlphaFoldDB" id="A0A1I4LHI6"/>
<sequence>MTLQRQSTVLAWLAVLALLLVVGVTMSAANDVRTQTDQIEMAESTAKAVGNFRYLIMETALYREARSGQQWRQRVDSFRRQLAAHRYNEGRQQALLDRERGNLAVIERLFDSLTGAADSARTASVVSALFLTTEQMASDAFELMRMNRDDLQRAQAQYNRVVLFALALLACLIGSAYLILRRRVLAPVARISMVVEQVAQGDLTPRVALRLDNEIGFLAHRFDVMTEQLAQTHSAISIEVQERRRAESALQETVTELAMARDQAQAANIAKSQFLANMGHELRTPMNGILGMLQLLRYTRLTEQQQDYVEKSSMEAQSLLALLSDLLDFSRIEMHELAIEATPFEIETVLTDLAIRLRALQGGKALEVVIRCDPGVPATLVGDGARLRQIMLILAGNGLKFTEHGEVVVDVSCLHADGKTAELEFSVRDTGIGIAAEQLDAIFEQFRQSEGDATRRYGGAGLGLSISRRLVGLMGGELEVSSEAGVGSVFRFRLRLATVESAAIKSETAPYRVLVVDDHALAREAILGMVEVAGWRGETAAGAAQALTRLEGQDGGFDVVLLDWRMPEMDGWQLAARLRAARRERRRPVIIMVTGCGSIELAARSDAERALIDGYLSKPVTLSLLREAVSAAFEVERSGAVTDHARLAGLRVLVVDDNPMNLQVACELLQREGAHAESAEGGLAAIALARRGDRAYDAVLMDIQMPDMDGLETTRRLRADPQTAALPIIALTSNVLESDRAASLAAGMDAHLDKPVALEELVRTLLGVCKARPLESAPVGDVVDGAPSSPSPVIDSELALSRLGGNVRLYATLIQSFHKECSSALKALHLAQRHDMLGAGADRLHAFKSAAAVVGAVSLQECAAELETCWRNGVGGDGKSLAALTQLTERCLSELDQFAGEEAPT</sequence>
<dbReference type="Pfam" id="PF01627">
    <property type="entry name" value="Hpt"/>
    <property type="match status" value="1"/>
</dbReference>
<dbReference type="PROSITE" id="PS50885">
    <property type="entry name" value="HAMP"/>
    <property type="match status" value="1"/>
</dbReference>
<keyword evidence="5" id="KW-0808">Transferase</keyword>
<evidence type="ECO:0000256" key="10">
    <source>
        <dbReference type="ARBA" id="ARBA00058004"/>
    </source>
</evidence>
<dbReference type="SUPFAM" id="SSF55874">
    <property type="entry name" value="ATPase domain of HSP90 chaperone/DNA topoisomerase II/histidine kinase"/>
    <property type="match status" value="1"/>
</dbReference>